<dbReference type="GO" id="GO:0016020">
    <property type="term" value="C:membrane"/>
    <property type="evidence" value="ECO:0007669"/>
    <property type="project" value="UniProtKB-SubCell"/>
</dbReference>
<dbReference type="CDD" id="cd00054">
    <property type="entry name" value="EGF_CA"/>
    <property type="match status" value="1"/>
</dbReference>
<dbReference type="PROSITE" id="PS00010">
    <property type="entry name" value="ASX_HYDROXYL"/>
    <property type="match status" value="1"/>
</dbReference>
<dbReference type="AlphaFoldDB" id="A0A183ID60"/>
<evidence type="ECO:0000259" key="6">
    <source>
        <dbReference type="PROSITE" id="PS50026"/>
    </source>
</evidence>
<sequence>MSTFRRFDFDSFEPKIQRNTSATFGHLDSSMLIRNPSTLTTIALTLELKTYIVDGTVVQFTNSKKDRIEEVKIVILNTFLHVILTGRYLPTLKMNSEVAVADLFWHRLYFSISDNNAVLKVDDHDPVELSAKFKFSSDAYFRFGGIPHSCEELMRDGRKDSISTMIDLDFGGPLKAEEVICKRDGSTGNVMTSVNHIFAEEAIGDFHSRMQVTYFYPNDKYFLSELTRRFESCSQRVSVLLSTESLATTAKNDSIFWWLGPHALRHPAGLTVVPGSLSHFKSMIRETNSSAPVKSGLLMSELYANLTDRVHLPVKEIDIQYNDRYLMRLPITLGPLYCWNNHIYDEFTFVGKEKYIELLLPFTGIKTEAFLQFRTYEKSFVLLTGRFDDLCFVQLLVKGKTPHALPPSPAILRTDERFATLETYCDGAVSELVKSSDAPLNDMEWHSVYVGLSRFDAVLVVDSRWDSYAYEPTTALFPGTEVTWRIGAGYEIGTGFTGVMRSLFINGVHISFDRHETSGSIERGVVRSCSEARCSNGGRCVDRFATFECDCDKTAFAGPSCADDVSVMLYNQTMGPMTAYLGSEFIRIAFATVCSKQLVLRGWASTHDAELELRIEDKGHLRLILYQNGKSFYKIDDNRQHFADGKLHDVTITKFSETLHLKVDIFPLLELPVQRFEKLPQMTNWSIGNSGESVFPLKQRKMNFADAIVFQRKCYLSDKSGKIFHNQTKDMNLWKEPVAFDFMVTPIKQESMLYQTFLMASALALVVCFLALCLYNCRKRPSGEYKTHEENTLLSETPSSSKLESSSENERCITAAAVKEWFI</sequence>
<dbReference type="InterPro" id="IPR013320">
    <property type="entry name" value="ConA-like_dom_sf"/>
</dbReference>
<reference evidence="7 8" key="2">
    <citation type="submission" date="2018-11" db="EMBL/GenBank/DDBJ databases">
        <authorList>
            <consortium name="Pathogen Informatics"/>
        </authorList>
    </citation>
    <scope>NUCLEOTIDE SEQUENCE [LARGE SCALE GENOMIC DNA]</scope>
</reference>
<dbReference type="Gene3D" id="2.60.120.200">
    <property type="match status" value="2"/>
</dbReference>
<keyword evidence="4" id="KW-0812">Transmembrane</keyword>
<dbReference type="OrthoDB" id="26719at2759"/>
<protein>
    <submittedName>
        <fullName evidence="9">LAM_G_DOMAIN domain-containing protein</fullName>
    </submittedName>
</protein>
<keyword evidence="2" id="KW-0245">EGF-like domain</keyword>
<evidence type="ECO:0000256" key="4">
    <source>
        <dbReference type="SAM" id="Phobius"/>
    </source>
</evidence>
<dbReference type="InterPro" id="IPR000152">
    <property type="entry name" value="EGF-type_Asp/Asn_hydroxyl_site"/>
</dbReference>
<feature type="domain" description="Laminin G" evidence="5">
    <location>
        <begin position="346"/>
        <end position="529"/>
    </location>
</feature>
<dbReference type="Gene3D" id="2.10.25.10">
    <property type="entry name" value="Laminin"/>
    <property type="match status" value="1"/>
</dbReference>
<name>A0A183ID60_9BILA</name>
<comment type="caution">
    <text evidence="2">Lacks conserved residue(s) required for the propagation of feature annotation.</text>
</comment>
<dbReference type="InterPro" id="IPR050372">
    <property type="entry name" value="Neurexin-related_CASP"/>
</dbReference>
<evidence type="ECO:0000313" key="8">
    <source>
        <dbReference type="Proteomes" id="UP000270296"/>
    </source>
</evidence>
<evidence type="ECO:0000313" key="7">
    <source>
        <dbReference type="EMBL" id="VDO94703.1"/>
    </source>
</evidence>
<evidence type="ECO:0000313" key="9">
    <source>
        <dbReference type="WBParaSite" id="SBAD_0000162501-mRNA-1"/>
    </source>
</evidence>
<dbReference type="Pfam" id="PF02210">
    <property type="entry name" value="Laminin_G_2"/>
    <property type="match status" value="1"/>
</dbReference>
<keyword evidence="4" id="KW-1133">Transmembrane helix</keyword>
<evidence type="ECO:0000256" key="3">
    <source>
        <dbReference type="SAM" id="MobiDB-lite"/>
    </source>
</evidence>
<feature type="transmembrane region" description="Helical" evidence="4">
    <location>
        <begin position="752"/>
        <end position="775"/>
    </location>
</feature>
<dbReference type="PROSITE" id="PS50025">
    <property type="entry name" value="LAM_G_DOMAIN"/>
    <property type="match status" value="1"/>
</dbReference>
<evidence type="ECO:0000256" key="1">
    <source>
        <dbReference type="ARBA" id="ARBA00023157"/>
    </source>
</evidence>
<dbReference type="InterPro" id="IPR000742">
    <property type="entry name" value="EGF"/>
</dbReference>
<dbReference type="Proteomes" id="UP000270296">
    <property type="component" value="Unassembled WGS sequence"/>
</dbReference>
<evidence type="ECO:0000256" key="2">
    <source>
        <dbReference type="PROSITE-ProRule" id="PRU00076"/>
    </source>
</evidence>
<evidence type="ECO:0000259" key="5">
    <source>
        <dbReference type="PROSITE" id="PS50025"/>
    </source>
</evidence>
<dbReference type="InterPro" id="IPR001791">
    <property type="entry name" value="Laminin_G"/>
</dbReference>
<dbReference type="PANTHER" id="PTHR15036">
    <property type="entry name" value="PIKACHURIN-LIKE PROTEIN"/>
    <property type="match status" value="1"/>
</dbReference>
<dbReference type="SUPFAM" id="SSF49899">
    <property type="entry name" value="Concanavalin A-like lectins/glucanases"/>
    <property type="match status" value="3"/>
</dbReference>
<reference evidence="9" key="1">
    <citation type="submission" date="2016-06" db="UniProtKB">
        <authorList>
            <consortium name="WormBaseParasite"/>
        </authorList>
    </citation>
    <scope>IDENTIFICATION</scope>
</reference>
<keyword evidence="8" id="KW-1185">Reference proteome</keyword>
<feature type="compositionally biased region" description="Low complexity" evidence="3">
    <location>
        <begin position="793"/>
        <end position="806"/>
    </location>
</feature>
<dbReference type="PROSITE" id="PS50026">
    <property type="entry name" value="EGF_3"/>
    <property type="match status" value="1"/>
</dbReference>
<proteinExistence type="predicted"/>
<feature type="region of interest" description="Disordered" evidence="3">
    <location>
        <begin position="788"/>
        <end position="807"/>
    </location>
</feature>
<dbReference type="EMBL" id="UZAM01006862">
    <property type="protein sequence ID" value="VDO94703.1"/>
    <property type="molecule type" value="Genomic_DNA"/>
</dbReference>
<dbReference type="PANTHER" id="PTHR15036:SF49">
    <property type="entry name" value="AXOTACTIN"/>
    <property type="match status" value="1"/>
</dbReference>
<gene>
    <name evidence="7" type="ORF">SBAD_LOCUS1554</name>
</gene>
<accession>A0A183ID60</accession>
<keyword evidence="1" id="KW-1015">Disulfide bond</keyword>
<organism evidence="9">
    <name type="scientific">Soboliphyme baturini</name>
    <dbReference type="NCBI Taxonomy" id="241478"/>
    <lineage>
        <taxon>Eukaryota</taxon>
        <taxon>Metazoa</taxon>
        <taxon>Ecdysozoa</taxon>
        <taxon>Nematoda</taxon>
        <taxon>Enoplea</taxon>
        <taxon>Dorylaimia</taxon>
        <taxon>Dioctophymatida</taxon>
        <taxon>Dioctophymatoidea</taxon>
        <taxon>Soboliphymatidae</taxon>
        <taxon>Soboliphyme</taxon>
    </lineage>
</organism>
<feature type="domain" description="EGF-like" evidence="6">
    <location>
        <begin position="525"/>
        <end position="562"/>
    </location>
</feature>
<dbReference type="WBParaSite" id="SBAD_0000162501-mRNA-1">
    <property type="protein sequence ID" value="SBAD_0000162501-mRNA-1"/>
    <property type="gene ID" value="SBAD_0000162501"/>
</dbReference>
<keyword evidence="4" id="KW-0472">Membrane</keyword>